<dbReference type="InterPro" id="IPR016195">
    <property type="entry name" value="Pol/histidinol_Pase-like"/>
</dbReference>
<organism evidence="2 3">
    <name type="scientific">Cohnella lupini</name>
    <dbReference type="NCBI Taxonomy" id="1294267"/>
    <lineage>
        <taxon>Bacteria</taxon>
        <taxon>Bacillati</taxon>
        <taxon>Bacillota</taxon>
        <taxon>Bacilli</taxon>
        <taxon>Bacillales</taxon>
        <taxon>Paenibacillaceae</taxon>
        <taxon>Cohnella</taxon>
    </lineage>
</organism>
<dbReference type="InterPro" id="IPR003141">
    <property type="entry name" value="Pol/His_phosphatase_N"/>
</dbReference>
<evidence type="ECO:0000313" key="2">
    <source>
        <dbReference type="EMBL" id="RED59357.1"/>
    </source>
</evidence>
<dbReference type="EMBL" id="QRDY01000007">
    <property type="protein sequence ID" value="RED59357.1"/>
    <property type="molecule type" value="Genomic_DNA"/>
</dbReference>
<name>A0A3D9ICF9_9BACL</name>
<dbReference type="SMART" id="SM00481">
    <property type="entry name" value="POLIIIAc"/>
    <property type="match status" value="1"/>
</dbReference>
<dbReference type="OrthoDB" id="9804333at2"/>
<dbReference type="SUPFAM" id="SSF89550">
    <property type="entry name" value="PHP domain-like"/>
    <property type="match status" value="1"/>
</dbReference>
<dbReference type="AlphaFoldDB" id="A0A3D9ICF9"/>
<dbReference type="RefSeq" id="WP_115993402.1">
    <property type="nucleotide sequence ID" value="NZ_QRDY01000007.1"/>
</dbReference>
<keyword evidence="3" id="KW-1185">Reference proteome</keyword>
<dbReference type="PANTHER" id="PTHR42924:SF3">
    <property type="entry name" value="POLYMERASE_HISTIDINOL PHOSPHATASE N-TERMINAL DOMAIN-CONTAINING PROTEIN"/>
    <property type="match status" value="1"/>
</dbReference>
<gene>
    <name evidence="2" type="ORF">DFP95_107196</name>
</gene>
<comment type="caution">
    <text evidence="2">The sequence shown here is derived from an EMBL/GenBank/DDBJ whole genome shotgun (WGS) entry which is preliminary data.</text>
</comment>
<reference evidence="2 3" key="1">
    <citation type="submission" date="2018-07" db="EMBL/GenBank/DDBJ databases">
        <title>Genomic Encyclopedia of Type Strains, Phase III (KMG-III): the genomes of soil and plant-associated and newly described type strains.</title>
        <authorList>
            <person name="Whitman W."/>
        </authorList>
    </citation>
    <scope>NUCLEOTIDE SEQUENCE [LARGE SCALE GENOMIC DNA]</scope>
    <source>
        <strain evidence="2 3">CECT 8236</strain>
    </source>
</reference>
<evidence type="ECO:0000313" key="3">
    <source>
        <dbReference type="Proteomes" id="UP000256869"/>
    </source>
</evidence>
<dbReference type="InterPro" id="IPR004013">
    <property type="entry name" value="PHP_dom"/>
</dbReference>
<sequence>MYWLASELHTHTDHSDGKQTLSELAEGAAKLGFECIALTDHNTLSGLDGRENVEREWGLTIIPGMEWTTFYGHMLTLGLQDFVDWRTAELSNIHKGISEVHRKAGLVGLAHPYRIGSPICTGCHWEYEIRNWNDIDYIEVWSGTFPSIKTDNLRAFSLWTDRLNEGYRIAATSGRDWHAQVATEEPVSVTYLGLRADKPQERNQISQDAVDALSHGRSVVTIGPLLTMEVESANSWFGIGDNVPAPSSDPDESIDGYWGHVKTVFSVRQGLWELPEQNFTLKIVGNTGTAAERSVGAADEVYRMNIPEGGLLWARAELWGTVHGVRALIAFTNAIYFNEGRGTE</sequence>
<dbReference type="GO" id="GO:0035312">
    <property type="term" value="F:5'-3' DNA exonuclease activity"/>
    <property type="evidence" value="ECO:0007669"/>
    <property type="project" value="TreeGrafter"/>
</dbReference>
<dbReference type="InterPro" id="IPR052018">
    <property type="entry name" value="PHP_domain"/>
</dbReference>
<dbReference type="Proteomes" id="UP000256869">
    <property type="component" value="Unassembled WGS sequence"/>
</dbReference>
<dbReference type="GO" id="GO:0004534">
    <property type="term" value="F:5'-3' RNA exonuclease activity"/>
    <property type="evidence" value="ECO:0007669"/>
    <property type="project" value="TreeGrafter"/>
</dbReference>
<evidence type="ECO:0000259" key="1">
    <source>
        <dbReference type="SMART" id="SM00481"/>
    </source>
</evidence>
<feature type="domain" description="Polymerase/histidinol phosphatase N-terminal" evidence="1">
    <location>
        <begin position="6"/>
        <end position="71"/>
    </location>
</feature>
<accession>A0A3D9ICF9</accession>
<dbReference type="Gene3D" id="3.20.20.140">
    <property type="entry name" value="Metal-dependent hydrolases"/>
    <property type="match status" value="1"/>
</dbReference>
<dbReference type="Pfam" id="PF02811">
    <property type="entry name" value="PHP"/>
    <property type="match status" value="1"/>
</dbReference>
<dbReference type="NCBIfam" id="NF038032">
    <property type="entry name" value="CehA_McbA_metalo"/>
    <property type="match status" value="1"/>
</dbReference>
<dbReference type="PANTHER" id="PTHR42924">
    <property type="entry name" value="EXONUCLEASE"/>
    <property type="match status" value="1"/>
</dbReference>
<proteinExistence type="predicted"/>
<protein>
    <submittedName>
        <fullName evidence="2">PHP domain-containing protein</fullName>
    </submittedName>
</protein>